<name>A0ABM1SKK3_LIMPO</name>
<keyword evidence="5" id="KW-1185">Reference proteome</keyword>
<gene>
    <name evidence="6" type="primary">LOC106461480</name>
</gene>
<feature type="compositionally biased region" description="Gly residues" evidence="3">
    <location>
        <begin position="579"/>
        <end position="590"/>
    </location>
</feature>
<feature type="compositionally biased region" description="Low complexity" evidence="3">
    <location>
        <begin position="562"/>
        <end position="578"/>
    </location>
</feature>
<reference evidence="6" key="1">
    <citation type="submission" date="2025-08" db="UniProtKB">
        <authorList>
            <consortium name="RefSeq"/>
        </authorList>
    </citation>
    <scope>IDENTIFICATION</scope>
    <source>
        <tissue evidence="6">Muscle</tissue>
    </source>
</reference>
<feature type="compositionally biased region" description="Gly residues" evidence="3">
    <location>
        <begin position="528"/>
        <end position="561"/>
    </location>
</feature>
<accession>A0ABM1SKK3</accession>
<dbReference type="PANTHER" id="PTHR22922:SF19">
    <property type="entry name" value="CAPRIN HOMOLOG"/>
    <property type="match status" value="1"/>
</dbReference>
<dbReference type="Proteomes" id="UP000694941">
    <property type="component" value="Unplaced"/>
</dbReference>
<evidence type="ECO:0000256" key="3">
    <source>
        <dbReference type="SAM" id="MobiDB-lite"/>
    </source>
</evidence>
<sequence length="612" mass="67013">MDMLKATGGMVGPVFRGKLDGYRDELNNGKELNEDQLNAIGKYEQVVEVLDLAKDLQKNFFTIIQDAAKHQKKVAKREQLERQQQEMQKIKELLILQDILNRIDTEEVRNDFLSGSNGALKLAEDDLNNLDELFKLVSPDRGSEEEEVAPFEEQLTTCSEHIFYLIEGRNKEVLGTTYKNLKELLSKIHESGYFDDTPKDAPGEPEEACENVKPVDYESGEAETSMGDNYTQAELRTEIVPGENCQVQLEHTQQVRETGDASGHVDRAVYPAETVAPTSGTKPIQEVLAEQGNFNFLQESQIDLESPHMDPAVVVAHPMTPAPPMGYHPAQYPVGSTVIHITDNQQPQNQTPQDGNVARVQSTQQTSSVTQLQQSQVLLSEIDPAQPIPTQTFTNQNYPSIQNMLHPAGGASTYPAYAPVTLSHGQQVVGLTMAPPNISSSSTSTSSPPAETGGLNHPSHISDVTSQEDTKDHYNRTGDYQTTSTGEEPLEESQFSSSVETQETSSYSQMQSSNFGQSRGNYNPNRGGQRGRGRGGPANGYSKGIGSGRGGYSNGRGGYQGYYGNREGYGNNYGNNFRRGGGMQRGGGGNRPPRGGQSTRGNPRGGYRPRDQ</sequence>
<feature type="domain" description="Caprin-1 dimerization" evidence="4">
    <location>
        <begin position="76"/>
        <end position="195"/>
    </location>
</feature>
<protein>
    <submittedName>
        <fullName evidence="6">Caprin-1-like</fullName>
    </submittedName>
</protein>
<dbReference type="GeneID" id="106461480"/>
<dbReference type="RefSeq" id="XP_022244159.1">
    <property type="nucleotide sequence ID" value="XM_022388451.1"/>
</dbReference>
<evidence type="ECO:0000313" key="5">
    <source>
        <dbReference type="Proteomes" id="UP000694941"/>
    </source>
</evidence>
<dbReference type="PANTHER" id="PTHR22922">
    <property type="entry name" value="GPI-ANCHORED PROTEIN P137"/>
    <property type="match status" value="1"/>
</dbReference>
<dbReference type="InterPro" id="IPR028816">
    <property type="entry name" value="Caprin"/>
</dbReference>
<evidence type="ECO:0000256" key="2">
    <source>
        <dbReference type="SAM" id="Coils"/>
    </source>
</evidence>
<feature type="coiled-coil region" evidence="2">
    <location>
        <begin position="70"/>
        <end position="97"/>
    </location>
</feature>
<dbReference type="Pfam" id="PF18293">
    <property type="entry name" value="Caprin-1_dimer"/>
    <property type="match status" value="1"/>
</dbReference>
<proteinExistence type="inferred from homology"/>
<comment type="similarity">
    <text evidence="1">Belongs to the caprin family.</text>
</comment>
<evidence type="ECO:0000313" key="6">
    <source>
        <dbReference type="RefSeq" id="XP_022244159.1"/>
    </source>
</evidence>
<feature type="compositionally biased region" description="Polar residues" evidence="3">
    <location>
        <begin position="493"/>
        <end position="518"/>
    </location>
</feature>
<evidence type="ECO:0000256" key="1">
    <source>
        <dbReference type="ARBA" id="ARBA00007950"/>
    </source>
</evidence>
<evidence type="ECO:0000259" key="4">
    <source>
        <dbReference type="Pfam" id="PF18293"/>
    </source>
</evidence>
<keyword evidence="2" id="KW-0175">Coiled coil</keyword>
<feature type="region of interest" description="Disordered" evidence="3">
    <location>
        <begin position="432"/>
        <end position="612"/>
    </location>
</feature>
<dbReference type="InterPro" id="IPR041637">
    <property type="entry name" value="Caprin-1_dimer"/>
</dbReference>
<organism evidence="5 6">
    <name type="scientific">Limulus polyphemus</name>
    <name type="common">Atlantic horseshoe crab</name>
    <dbReference type="NCBI Taxonomy" id="6850"/>
    <lineage>
        <taxon>Eukaryota</taxon>
        <taxon>Metazoa</taxon>
        <taxon>Ecdysozoa</taxon>
        <taxon>Arthropoda</taxon>
        <taxon>Chelicerata</taxon>
        <taxon>Merostomata</taxon>
        <taxon>Xiphosura</taxon>
        <taxon>Limulidae</taxon>
        <taxon>Limulus</taxon>
    </lineage>
</organism>
<feature type="region of interest" description="Disordered" evidence="3">
    <location>
        <begin position="345"/>
        <end position="368"/>
    </location>
</feature>